<feature type="compositionally biased region" description="Basic and acidic residues" evidence="9">
    <location>
        <begin position="489"/>
        <end position="503"/>
    </location>
</feature>
<comment type="subcellular location">
    <subcellularLocation>
        <location evidence="1">Nucleus</location>
    </subcellularLocation>
</comment>
<keyword evidence="7" id="KW-0234">DNA repair</keyword>
<sequence length="890" mass="100715">MNNDTSNTTNKMSPLKSSSDLSQMIDPEYFKRENDKKIIDQPINSNNNNNNNSQSSLPPSSLSQQQQSISTPTKNNNSSTSTSTSQSIQSSPMNTSSLQNMNANVIQSSFDAHIQEQTFQTSSPTRKRIVRFTDPSPVSSPQPSQREQREHQPLRQSFTQNESLDIFGSLDFSQTFEQPDSQEIAPISFTLSTDGDLIFTLDDEEEEESIKESIQFDFDIYQSMSLPIWDAVTSQDPKMVMKRGGKIKRKRGLVIPNWKKKQPEVTIDDLMKQNYLKIGDRLTYSIAGSTHTAILLADGYIEYGSGNELRIRLPSVHAWIIQILSKLTPNKKYHWFSPWDSIFIKGKSLNYIRKSFESKNRKEINNNNDEKVIIKTNITKKKREEEEEEEEIESQQIKKKVKPTIVEFKQPLPIQPQPSLIDQDATQKVDEESTIKVDEEATIKVDQEPIVDEEATIKVYDEFDPKTQLLNSTTTINLNQVDFNSQEMEIEKENENEKEKEPSQKSSQSSHHSSSSSSSLSFPNFNSTSQPTNNQHQNNNNNNNLFSSQPLPSKGGHIGSPLKYNTPISSQPPPSQSKNNVLSTSIQFETSQQFSQQPKESSISLPLHQPSLKSNNSNVSEQQKISQTFSIPDLSQQQPSQLFSIPGYQIESTTGPVILGTGLSRLMQIHIITLTNSIGGRYVTSFDQSVTHIVCATEEQGQMAKRTIKYQMGVAKGLWIVSFDWILESLNEQKWLDEDAYEIQGDEQSGIQGSPNKARQQLLFSEKRLFYGLAFYLAGEFDQPSRQEIESVIKEAGGIVLDAPPPKPSNTKELLKSKCTVIVHPSYTSSHQQLSQIHLTTKQLPISYKWIFDSISNYQLIPKDKYLIFKSSTINQSNYGSIHTQQSHAY</sequence>
<dbReference type="STRING" id="1054147.F4QCV6"/>
<dbReference type="GO" id="GO:0045944">
    <property type="term" value="P:positive regulation of transcription by RNA polymerase II"/>
    <property type="evidence" value="ECO:0007669"/>
    <property type="project" value="TreeGrafter"/>
</dbReference>
<dbReference type="SMART" id="SM00292">
    <property type="entry name" value="BRCT"/>
    <property type="match status" value="2"/>
</dbReference>
<feature type="domain" description="BRCT" evidence="10">
    <location>
        <begin position="679"/>
        <end position="743"/>
    </location>
</feature>
<dbReference type="CDD" id="cd17734">
    <property type="entry name" value="BRCT_Bard1_rpt1"/>
    <property type="match status" value="1"/>
</dbReference>
<keyword evidence="3" id="KW-0677">Repeat</keyword>
<feature type="region of interest" description="Disordered" evidence="9">
    <location>
        <begin position="1"/>
        <end position="96"/>
    </location>
</feature>
<dbReference type="GO" id="GO:0000724">
    <property type="term" value="P:double-strand break repair via homologous recombination"/>
    <property type="evidence" value="ECO:0007669"/>
    <property type="project" value="TreeGrafter"/>
</dbReference>
<reference evidence="12" key="1">
    <citation type="journal article" date="2011" name="Genome Res.">
        <title>Phylogeny-wide analysis of social amoeba genomes highlights ancient origins for complex intercellular communication.</title>
        <authorList>
            <person name="Heidel A.J."/>
            <person name="Lawal H.M."/>
            <person name="Felder M."/>
            <person name="Schilde C."/>
            <person name="Helps N.R."/>
            <person name="Tunggal B."/>
            <person name="Rivero F."/>
            <person name="John U."/>
            <person name="Schleicher M."/>
            <person name="Eichinger L."/>
            <person name="Platzer M."/>
            <person name="Noegel A.A."/>
            <person name="Schaap P."/>
            <person name="Gloeckner G."/>
        </authorList>
    </citation>
    <scope>NUCLEOTIDE SEQUENCE [LARGE SCALE GENOMIC DNA]</scope>
    <source>
        <strain evidence="12">SH3</strain>
    </source>
</reference>
<feature type="compositionally biased region" description="Polar residues" evidence="9">
    <location>
        <begin position="1"/>
        <end position="22"/>
    </location>
</feature>
<evidence type="ECO:0000256" key="7">
    <source>
        <dbReference type="ARBA" id="ARBA00023204"/>
    </source>
</evidence>
<dbReference type="InterPro" id="IPR036420">
    <property type="entry name" value="BRCT_dom_sf"/>
</dbReference>
<dbReference type="FunFam" id="3.40.50.10190:FF:000006">
    <property type="entry name" value="Breast cancer type 1 susceptibility protein homolog"/>
    <property type="match status" value="1"/>
</dbReference>
<keyword evidence="12" id="KW-1185">Reference proteome</keyword>
<dbReference type="InterPro" id="IPR001357">
    <property type="entry name" value="BRCT_dom"/>
</dbReference>
<dbReference type="Gene3D" id="3.40.50.10190">
    <property type="entry name" value="BRCT domain"/>
    <property type="match status" value="2"/>
</dbReference>
<feature type="domain" description="BRCT" evidence="10">
    <location>
        <begin position="765"/>
        <end position="868"/>
    </location>
</feature>
<evidence type="ECO:0000256" key="8">
    <source>
        <dbReference type="ARBA" id="ARBA00023242"/>
    </source>
</evidence>
<organism evidence="11 12">
    <name type="scientific">Cavenderia fasciculata</name>
    <name type="common">Slime mold</name>
    <name type="synonym">Dictyostelium fasciculatum</name>
    <dbReference type="NCBI Taxonomy" id="261658"/>
    <lineage>
        <taxon>Eukaryota</taxon>
        <taxon>Amoebozoa</taxon>
        <taxon>Evosea</taxon>
        <taxon>Eumycetozoa</taxon>
        <taxon>Dictyostelia</taxon>
        <taxon>Acytosteliales</taxon>
        <taxon>Cavenderiaceae</taxon>
        <taxon>Cavenderia</taxon>
    </lineage>
</organism>
<evidence type="ECO:0000256" key="2">
    <source>
        <dbReference type="ARBA" id="ARBA00022723"/>
    </source>
</evidence>
<dbReference type="KEGG" id="dfa:DFA_12254"/>
<evidence type="ECO:0000256" key="5">
    <source>
        <dbReference type="ARBA" id="ARBA00022771"/>
    </source>
</evidence>
<evidence type="ECO:0000256" key="4">
    <source>
        <dbReference type="ARBA" id="ARBA00022763"/>
    </source>
</evidence>
<feature type="compositionally biased region" description="Low complexity" evidence="9">
    <location>
        <begin position="504"/>
        <end position="553"/>
    </location>
</feature>
<feature type="region of interest" description="Disordered" evidence="9">
    <location>
        <begin position="489"/>
        <end position="625"/>
    </location>
</feature>
<feature type="compositionally biased region" description="Polar residues" evidence="9">
    <location>
        <begin position="611"/>
        <end position="625"/>
    </location>
</feature>
<protein>
    <recommendedName>
        <fullName evidence="10">BRCT domain-containing protein</fullName>
    </recommendedName>
</protein>
<feature type="region of interest" description="Disordered" evidence="9">
    <location>
        <begin position="117"/>
        <end position="158"/>
    </location>
</feature>
<evidence type="ECO:0000259" key="10">
    <source>
        <dbReference type="PROSITE" id="PS50172"/>
    </source>
</evidence>
<keyword evidence="6" id="KW-0862">Zinc</keyword>
<dbReference type="GeneID" id="14865504"/>
<dbReference type="InterPro" id="IPR031099">
    <property type="entry name" value="BRCA1-associated"/>
</dbReference>
<dbReference type="OrthoDB" id="2384350at2759"/>
<accession>F4QCV6</accession>
<evidence type="ECO:0000313" key="12">
    <source>
        <dbReference type="Proteomes" id="UP000007797"/>
    </source>
</evidence>
<dbReference type="PROSITE" id="PS50172">
    <property type="entry name" value="BRCT"/>
    <property type="match status" value="2"/>
</dbReference>
<keyword evidence="5" id="KW-0863">Zinc-finger</keyword>
<keyword evidence="8" id="KW-0539">Nucleus</keyword>
<feature type="compositionally biased region" description="Low complexity" evidence="9">
    <location>
        <begin position="41"/>
        <end position="92"/>
    </location>
</feature>
<feature type="compositionally biased region" description="Polar residues" evidence="9">
    <location>
        <begin position="578"/>
        <end position="604"/>
    </location>
</feature>
<dbReference type="AlphaFoldDB" id="F4QCV6"/>
<evidence type="ECO:0000256" key="1">
    <source>
        <dbReference type="ARBA" id="ARBA00004123"/>
    </source>
</evidence>
<keyword evidence="4" id="KW-0227">DNA damage</keyword>
<dbReference type="PANTHER" id="PTHR13763">
    <property type="entry name" value="BREAST CANCER TYPE 1 SUSCEPTIBILITY PROTEIN BRCA1"/>
    <property type="match status" value="1"/>
</dbReference>
<dbReference type="SUPFAM" id="SSF52113">
    <property type="entry name" value="BRCT domain"/>
    <property type="match status" value="2"/>
</dbReference>
<evidence type="ECO:0000256" key="6">
    <source>
        <dbReference type="ARBA" id="ARBA00022833"/>
    </source>
</evidence>
<dbReference type="PANTHER" id="PTHR13763:SF0">
    <property type="entry name" value="BREAST CANCER TYPE 1 SUSCEPTIBILITY PROTEIN"/>
    <property type="match status" value="1"/>
</dbReference>
<gene>
    <name evidence="11" type="ORF">DFA_12254</name>
</gene>
<dbReference type="EMBL" id="GL883029">
    <property type="protein sequence ID" value="EGG14480.1"/>
    <property type="molecule type" value="Genomic_DNA"/>
</dbReference>
<feature type="compositionally biased region" description="Low complexity" evidence="9">
    <location>
        <begin position="135"/>
        <end position="145"/>
    </location>
</feature>
<evidence type="ECO:0000256" key="9">
    <source>
        <dbReference type="SAM" id="MobiDB-lite"/>
    </source>
</evidence>
<evidence type="ECO:0000256" key="3">
    <source>
        <dbReference type="ARBA" id="ARBA00022737"/>
    </source>
</evidence>
<dbReference type="Pfam" id="PF00533">
    <property type="entry name" value="BRCT"/>
    <property type="match status" value="1"/>
</dbReference>
<dbReference type="Proteomes" id="UP000007797">
    <property type="component" value="Unassembled WGS sequence"/>
</dbReference>
<name>F4QCV6_CACFS</name>
<dbReference type="Pfam" id="PF18755">
    <property type="entry name" value="RAMA"/>
    <property type="match status" value="1"/>
</dbReference>
<evidence type="ECO:0000313" key="11">
    <source>
        <dbReference type="EMBL" id="EGG14480.1"/>
    </source>
</evidence>
<dbReference type="GO" id="GO:0004842">
    <property type="term" value="F:ubiquitin-protein transferase activity"/>
    <property type="evidence" value="ECO:0007669"/>
    <property type="project" value="TreeGrafter"/>
</dbReference>
<dbReference type="GO" id="GO:0008270">
    <property type="term" value="F:zinc ion binding"/>
    <property type="evidence" value="ECO:0007669"/>
    <property type="project" value="UniProtKB-KW"/>
</dbReference>
<dbReference type="InterPro" id="IPR040843">
    <property type="entry name" value="RAMA"/>
</dbReference>
<keyword evidence="2" id="KW-0479">Metal-binding</keyword>
<dbReference type="Pfam" id="PF16589">
    <property type="entry name" value="BRCT_2"/>
    <property type="match status" value="1"/>
</dbReference>
<feature type="compositionally biased region" description="Basic and acidic residues" evidence="9">
    <location>
        <begin position="28"/>
        <end position="39"/>
    </location>
</feature>
<dbReference type="RefSeq" id="XP_004353889.1">
    <property type="nucleotide sequence ID" value="XM_004353837.1"/>
</dbReference>
<proteinExistence type="predicted"/>
<dbReference type="GO" id="GO:0005634">
    <property type="term" value="C:nucleus"/>
    <property type="evidence" value="ECO:0007669"/>
    <property type="project" value="UniProtKB-SubCell"/>
</dbReference>